<name>A0A2T4KK91_9STAP</name>
<evidence type="ECO:0000313" key="1">
    <source>
        <dbReference type="EMBL" id="PTE74523.1"/>
    </source>
</evidence>
<keyword evidence="1" id="KW-0808">Transferase</keyword>
<comment type="caution">
    <text evidence="1">The sequence shown here is derived from an EMBL/GenBank/DDBJ whole genome shotgun (WGS) entry which is preliminary data.</text>
</comment>
<dbReference type="InterPro" id="IPR029063">
    <property type="entry name" value="SAM-dependent_MTases_sf"/>
</dbReference>
<dbReference type="Proteomes" id="UP000242547">
    <property type="component" value="Unassembled WGS sequence"/>
</dbReference>
<protein>
    <submittedName>
        <fullName evidence="1">Class I SAM-dependent rRNA methyltransferase</fullName>
    </submittedName>
</protein>
<keyword evidence="1" id="KW-0489">Methyltransferase</keyword>
<dbReference type="AlphaFoldDB" id="A0A2T4KK91"/>
<organism evidence="1 2">
    <name type="scientific">Staphylococcus devriesei</name>
    <dbReference type="NCBI Taxonomy" id="586733"/>
    <lineage>
        <taxon>Bacteria</taxon>
        <taxon>Bacillati</taxon>
        <taxon>Bacillota</taxon>
        <taxon>Bacilli</taxon>
        <taxon>Bacillales</taxon>
        <taxon>Staphylococcaceae</taxon>
        <taxon>Staphylococcus</taxon>
    </lineage>
</organism>
<feature type="non-terminal residue" evidence="1">
    <location>
        <position position="1"/>
    </location>
</feature>
<evidence type="ECO:0000313" key="2">
    <source>
        <dbReference type="Proteomes" id="UP000242547"/>
    </source>
</evidence>
<reference evidence="1 2" key="1">
    <citation type="journal article" date="2016" name="Front. Microbiol.">
        <title>Comprehensive Phylogenetic Analysis of Bovine Non-aureus Staphylococci Species Based on Whole-Genome Sequencing.</title>
        <authorList>
            <person name="Naushad S."/>
            <person name="Barkema H.W."/>
            <person name="Luby C."/>
            <person name="Condas L.A."/>
            <person name="Nobrega D.B."/>
            <person name="Carson D.A."/>
            <person name="De Buck J."/>
        </authorList>
    </citation>
    <scope>NUCLEOTIDE SEQUENCE [LARGE SCALE GENOMIC DNA]</scope>
    <source>
        <strain evidence="1 2">SNUC 761</strain>
    </source>
</reference>
<dbReference type="Gene3D" id="3.40.50.150">
    <property type="entry name" value="Vaccinia Virus protein VP39"/>
    <property type="match status" value="1"/>
</dbReference>
<gene>
    <name evidence="1" type="ORF">BUY44_00780</name>
</gene>
<accession>A0A2T4KK91</accession>
<dbReference type="EMBL" id="PYZL01000003">
    <property type="protein sequence ID" value="PTE74523.1"/>
    <property type="molecule type" value="Genomic_DNA"/>
</dbReference>
<proteinExistence type="predicted"/>
<dbReference type="GO" id="GO:0008168">
    <property type="term" value="F:methyltransferase activity"/>
    <property type="evidence" value="ECO:0007669"/>
    <property type="project" value="UniProtKB-KW"/>
</dbReference>
<sequence>KSLKKVIKSTLENAGVEYEIKEVMGLPKDFKTHPHYKPSKYLKAVFINIKH</sequence>
<dbReference type="GO" id="GO:0032259">
    <property type="term" value="P:methylation"/>
    <property type="evidence" value="ECO:0007669"/>
    <property type="project" value="UniProtKB-KW"/>
</dbReference>